<evidence type="ECO:0000256" key="2">
    <source>
        <dbReference type="ARBA" id="ARBA00022833"/>
    </source>
</evidence>
<keyword evidence="1" id="KW-0479">Metal-binding</keyword>
<dbReference type="AlphaFoldDB" id="A0AA39QT79"/>
<dbReference type="EMBL" id="JAFEKC020000020">
    <property type="protein sequence ID" value="KAK0508713.1"/>
    <property type="molecule type" value="Genomic_DNA"/>
</dbReference>
<dbReference type="CDD" id="cd00067">
    <property type="entry name" value="GAL4"/>
    <property type="match status" value="1"/>
</dbReference>
<protein>
    <recommendedName>
        <fullName evidence="6">Zn(2)-C6 fungal-type domain-containing protein</fullName>
    </recommendedName>
</protein>
<dbReference type="Pfam" id="PF04082">
    <property type="entry name" value="Fungal_trans"/>
    <property type="match status" value="1"/>
</dbReference>
<comment type="caution">
    <text evidence="7">The sequence shown here is derived from an EMBL/GenBank/DDBJ whole genome shotgun (WGS) entry which is preliminary data.</text>
</comment>
<evidence type="ECO:0000259" key="6">
    <source>
        <dbReference type="PROSITE" id="PS50048"/>
    </source>
</evidence>
<evidence type="ECO:0000313" key="7">
    <source>
        <dbReference type="EMBL" id="KAK0508713.1"/>
    </source>
</evidence>
<dbReference type="Proteomes" id="UP001166286">
    <property type="component" value="Unassembled WGS sequence"/>
</dbReference>
<dbReference type="GO" id="GO:0008270">
    <property type="term" value="F:zinc ion binding"/>
    <property type="evidence" value="ECO:0007669"/>
    <property type="project" value="InterPro"/>
</dbReference>
<evidence type="ECO:0000256" key="3">
    <source>
        <dbReference type="ARBA" id="ARBA00023015"/>
    </source>
</evidence>
<dbReference type="InterPro" id="IPR036864">
    <property type="entry name" value="Zn2-C6_fun-type_DNA-bd_sf"/>
</dbReference>
<dbReference type="Gene3D" id="4.10.240.10">
    <property type="entry name" value="Zn(2)-C6 fungal-type DNA-binding domain"/>
    <property type="match status" value="1"/>
</dbReference>
<dbReference type="GO" id="GO:0006351">
    <property type="term" value="P:DNA-templated transcription"/>
    <property type="evidence" value="ECO:0007669"/>
    <property type="project" value="InterPro"/>
</dbReference>
<dbReference type="Pfam" id="PF00172">
    <property type="entry name" value="Zn_clus"/>
    <property type="match status" value="1"/>
</dbReference>
<dbReference type="PROSITE" id="PS50048">
    <property type="entry name" value="ZN2_CY6_FUNGAL_2"/>
    <property type="match status" value="1"/>
</dbReference>
<gene>
    <name evidence="7" type="ORF">JMJ35_008989</name>
</gene>
<evidence type="ECO:0000256" key="5">
    <source>
        <dbReference type="ARBA" id="ARBA00023242"/>
    </source>
</evidence>
<sequence length="411" mass="46004">MAPPRRKSCLNCVKGKRRCDAAVPDCQRCASKGLACDYLGTSQSAPAGGPMSHLGPEEGDLHSTTPGFLIDDNFETLDSTDLNPGTGLLPFPEQDLDWSELQNMGDMEGYVNAMPATVESGDDCVITGAIYHSRVVFVSQQFKTYPGMFYKRGQTPFIHRHMYDEHTPTVIYDALSSCALYCGKNKDNETLVFGDISRKVRQLKSEMQRSFLSPVDHLASVQALLLYQIIRLLDGDVRQRADAESDEAVLMSWNEQLQSRMQPPSLSTELESSPNLQGTMTTSSWQDWIVSESVRRTVLTCYMLQGVYSFLKLGYDKLSGKVDQLAFTAQSTLWNAPSEFHWREALKSRNPLEVTMGQWDDVMDSAQATDFEEFGVMIMAAYKGMDIVSERLGKEHLPRYGLEWGSSEAKD</sequence>
<dbReference type="GO" id="GO:0000981">
    <property type="term" value="F:DNA-binding transcription factor activity, RNA polymerase II-specific"/>
    <property type="evidence" value="ECO:0007669"/>
    <property type="project" value="InterPro"/>
</dbReference>
<organism evidence="7 8">
    <name type="scientific">Cladonia borealis</name>
    <dbReference type="NCBI Taxonomy" id="184061"/>
    <lineage>
        <taxon>Eukaryota</taxon>
        <taxon>Fungi</taxon>
        <taxon>Dikarya</taxon>
        <taxon>Ascomycota</taxon>
        <taxon>Pezizomycotina</taxon>
        <taxon>Lecanoromycetes</taxon>
        <taxon>OSLEUM clade</taxon>
        <taxon>Lecanoromycetidae</taxon>
        <taxon>Lecanorales</taxon>
        <taxon>Lecanorineae</taxon>
        <taxon>Cladoniaceae</taxon>
        <taxon>Cladonia</taxon>
    </lineage>
</organism>
<dbReference type="InterPro" id="IPR001138">
    <property type="entry name" value="Zn2Cys6_DnaBD"/>
</dbReference>
<keyword evidence="8" id="KW-1185">Reference proteome</keyword>
<dbReference type="PANTHER" id="PTHR47660:SF3">
    <property type="entry name" value="FINGER DOMAIN PROTEIN, PUTATIVE (AFU_ORTHOLOGUE AFUA_4G03310)-RELATED"/>
    <property type="match status" value="1"/>
</dbReference>
<keyword evidence="4" id="KW-0804">Transcription</keyword>
<evidence type="ECO:0000256" key="4">
    <source>
        <dbReference type="ARBA" id="ARBA00023163"/>
    </source>
</evidence>
<accession>A0AA39QT79</accession>
<name>A0AA39QT79_9LECA</name>
<keyword evidence="2" id="KW-0862">Zinc</keyword>
<dbReference type="SMART" id="SM00066">
    <property type="entry name" value="GAL4"/>
    <property type="match status" value="1"/>
</dbReference>
<dbReference type="PANTHER" id="PTHR47660">
    <property type="entry name" value="TRANSCRIPTION FACTOR WITH C2H2 AND ZN(2)-CYS(6) DNA BINDING DOMAIN (EUROFUNG)-RELATED-RELATED"/>
    <property type="match status" value="1"/>
</dbReference>
<proteinExistence type="predicted"/>
<keyword evidence="5" id="KW-0539">Nucleus</keyword>
<dbReference type="SUPFAM" id="SSF57701">
    <property type="entry name" value="Zn2/Cys6 DNA-binding domain"/>
    <property type="match status" value="1"/>
</dbReference>
<evidence type="ECO:0000256" key="1">
    <source>
        <dbReference type="ARBA" id="ARBA00022723"/>
    </source>
</evidence>
<reference evidence="7" key="1">
    <citation type="submission" date="2023-03" db="EMBL/GenBank/DDBJ databases">
        <title>Complete genome of Cladonia borealis.</title>
        <authorList>
            <person name="Park H."/>
        </authorList>
    </citation>
    <scope>NUCLEOTIDE SEQUENCE</scope>
    <source>
        <strain evidence="7">ANT050790</strain>
    </source>
</reference>
<feature type="domain" description="Zn(2)-C6 fungal-type" evidence="6">
    <location>
        <begin position="8"/>
        <end position="38"/>
    </location>
</feature>
<dbReference type="InterPro" id="IPR007219">
    <property type="entry name" value="XnlR_reg_dom"/>
</dbReference>
<evidence type="ECO:0000313" key="8">
    <source>
        <dbReference type="Proteomes" id="UP001166286"/>
    </source>
</evidence>
<dbReference type="GO" id="GO:0003677">
    <property type="term" value="F:DNA binding"/>
    <property type="evidence" value="ECO:0007669"/>
    <property type="project" value="InterPro"/>
</dbReference>
<keyword evidence="3" id="KW-0805">Transcription regulation</keyword>